<dbReference type="Pfam" id="PF00174">
    <property type="entry name" value="Oxidored_molyb"/>
    <property type="match status" value="1"/>
</dbReference>
<reference evidence="9" key="1">
    <citation type="submission" date="2020-03" db="EMBL/GenBank/DDBJ databases">
        <title>Site-based positive gene gene selection in Geosmithia morbida across the United States reveals a broad range of putative effectors and factors for local host and environmental adapation.</title>
        <authorList>
            <person name="Onufrak A."/>
            <person name="Murdoch R.W."/>
            <person name="Gazis R."/>
            <person name="Huff M."/>
            <person name="Staton M."/>
            <person name="Klingeman W."/>
            <person name="Hadziabdic D."/>
        </authorList>
    </citation>
    <scope>NUCLEOTIDE SEQUENCE</scope>
    <source>
        <strain evidence="9">1262</strain>
    </source>
</reference>
<evidence type="ECO:0000256" key="7">
    <source>
        <dbReference type="ARBA" id="ARBA00049155"/>
    </source>
</evidence>
<dbReference type="InterPro" id="IPR036374">
    <property type="entry name" value="OxRdtase_Mopterin-bd_sf"/>
</dbReference>
<dbReference type="Pfam" id="PF00173">
    <property type="entry name" value="Cyt-b5"/>
    <property type="match status" value="1"/>
</dbReference>
<dbReference type="PANTHER" id="PTHR19372">
    <property type="entry name" value="SULFITE REDUCTASE"/>
    <property type="match status" value="1"/>
</dbReference>
<dbReference type="EMBL" id="JAANYQ010000017">
    <property type="protein sequence ID" value="KAF4120388.1"/>
    <property type="molecule type" value="Genomic_DNA"/>
</dbReference>
<proteinExistence type="predicted"/>
<dbReference type="GO" id="GO:0008482">
    <property type="term" value="F:sulfite oxidase activity"/>
    <property type="evidence" value="ECO:0007669"/>
    <property type="project" value="TreeGrafter"/>
</dbReference>
<dbReference type="GeneID" id="55969417"/>
<dbReference type="InterPro" id="IPR001199">
    <property type="entry name" value="Cyt_B5-like_heme/steroid-bd"/>
</dbReference>
<keyword evidence="4" id="KW-0500">Molybdenum</keyword>
<feature type="domain" description="Cytochrome b5 heme-binding" evidence="8">
    <location>
        <begin position="1"/>
        <end position="56"/>
    </location>
</feature>
<evidence type="ECO:0000313" key="10">
    <source>
        <dbReference type="Proteomes" id="UP000749293"/>
    </source>
</evidence>
<keyword evidence="5" id="KW-0479">Metal-binding</keyword>
<evidence type="ECO:0000256" key="6">
    <source>
        <dbReference type="ARBA" id="ARBA00023002"/>
    </source>
</evidence>
<accession>A0A9P4YRI7</accession>
<evidence type="ECO:0000256" key="3">
    <source>
        <dbReference type="ARBA" id="ARBA00015499"/>
    </source>
</evidence>
<dbReference type="InterPro" id="IPR008335">
    <property type="entry name" value="Mopterin_OxRdtase_euk"/>
</dbReference>
<evidence type="ECO:0000259" key="8">
    <source>
        <dbReference type="PROSITE" id="PS50255"/>
    </source>
</evidence>
<dbReference type="PROSITE" id="PS50255">
    <property type="entry name" value="CYTOCHROME_B5_2"/>
    <property type="match status" value="1"/>
</dbReference>
<keyword evidence="10" id="KW-1185">Reference proteome</keyword>
<dbReference type="RefSeq" id="XP_035319040.1">
    <property type="nucleotide sequence ID" value="XM_035465165.1"/>
</dbReference>
<dbReference type="Gene3D" id="3.90.420.10">
    <property type="entry name" value="Oxidoreductase, molybdopterin-binding domain"/>
    <property type="match status" value="1"/>
</dbReference>
<dbReference type="GO" id="GO:0005739">
    <property type="term" value="C:mitochondrion"/>
    <property type="evidence" value="ECO:0007669"/>
    <property type="project" value="TreeGrafter"/>
</dbReference>
<comment type="caution">
    <text evidence="9">The sequence shown here is derived from an EMBL/GenBank/DDBJ whole genome shotgun (WGS) entry which is preliminary data.</text>
</comment>
<evidence type="ECO:0000256" key="5">
    <source>
        <dbReference type="ARBA" id="ARBA00022723"/>
    </source>
</evidence>
<dbReference type="GO" id="GO:0030151">
    <property type="term" value="F:molybdenum ion binding"/>
    <property type="evidence" value="ECO:0007669"/>
    <property type="project" value="InterPro"/>
</dbReference>
<name>A0A9P4YRI7_9HYPO</name>
<dbReference type="SUPFAM" id="SSF81296">
    <property type="entry name" value="E set domains"/>
    <property type="match status" value="1"/>
</dbReference>
<evidence type="ECO:0000256" key="2">
    <source>
        <dbReference type="ARBA" id="ARBA00012673"/>
    </source>
</evidence>
<protein>
    <recommendedName>
        <fullName evidence="3">Nitrate reductase [NADPH]</fullName>
        <ecNumber evidence="2">1.7.1.3</ecNumber>
    </recommendedName>
</protein>
<dbReference type="AlphaFoldDB" id="A0A9P4YRI7"/>
<dbReference type="Gene3D" id="2.60.40.650">
    <property type="match status" value="1"/>
</dbReference>
<dbReference type="InterPro" id="IPR000572">
    <property type="entry name" value="OxRdtase_Mopterin-bd_dom"/>
</dbReference>
<dbReference type="FunFam" id="3.90.420.10:FF:000002">
    <property type="entry name" value="sulfite oxidase, mitochondrial"/>
    <property type="match status" value="1"/>
</dbReference>
<dbReference type="PRINTS" id="PR00407">
    <property type="entry name" value="EUMOPTERIN"/>
</dbReference>
<evidence type="ECO:0000256" key="1">
    <source>
        <dbReference type="ARBA" id="ARBA00001924"/>
    </source>
</evidence>
<evidence type="ECO:0000313" key="9">
    <source>
        <dbReference type="EMBL" id="KAF4120388.1"/>
    </source>
</evidence>
<dbReference type="InterPro" id="IPR005066">
    <property type="entry name" value="MoCF_OxRdtse_dimer"/>
</dbReference>
<dbReference type="Proteomes" id="UP000749293">
    <property type="component" value="Unassembled WGS sequence"/>
</dbReference>
<dbReference type="InterPro" id="IPR014756">
    <property type="entry name" value="Ig_E-set"/>
</dbReference>
<dbReference type="GO" id="GO:0050464">
    <property type="term" value="F:nitrate reductase (NADPH) activity"/>
    <property type="evidence" value="ECO:0007669"/>
    <property type="project" value="UniProtKB-EC"/>
</dbReference>
<organism evidence="9 10">
    <name type="scientific">Geosmithia morbida</name>
    <dbReference type="NCBI Taxonomy" id="1094350"/>
    <lineage>
        <taxon>Eukaryota</taxon>
        <taxon>Fungi</taxon>
        <taxon>Dikarya</taxon>
        <taxon>Ascomycota</taxon>
        <taxon>Pezizomycotina</taxon>
        <taxon>Sordariomycetes</taxon>
        <taxon>Hypocreomycetidae</taxon>
        <taxon>Hypocreales</taxon>
        <taxon>Bionectriaceae</taxon>
        <taxon>Geosmithia</taxon>
    </lineage>
</organism>
<sequence>MLNVYDITDWVSAHPGGDVILRAAGGSIDGYWDIFSIHKNQYVYDILDTYLIGYVDKVDLSLDGSRLAVAHDIEDPFSDDPVRHPDLITRTRKPRNAESPACSIEDNFLTPNDLFYVRNHMWVPTVDQDPDDHRLTIELADGSTKSYTLRELKARFPKRTVTATLQCSGNRRAHMSEGSGRKANGLPWDVGAISNAVWEGVMLADILADAGFDPRSSQKDKDVKHVHFVGMETYGSSIPIRKAMDPYGDVLLAWGMNGEPLPRDHGFPLRSIVPGNVAARSVKWLQRIALSDDESPAQWQRRDYKCFGPNQTAVDWDSAPAIQEMPVQSAITGVRLGHMRSNGKDDNGNAVKGHPISMSGYAFSGGGHGIVRVDVSLDNGHTWFQARLLDDGSDDGDDGHSNVVTNQPGQSWSWKRWRFDGTVPQVTFHDSQDGRKCTHLVVKAIDDAYNTQPESYAATWNIRGNLTSAWHRLLVCTDCSSKS</sequence>
<dbReference type="OrthoDB" id="10051395at2759"/>
<keyword evidence="6" id="KW-0560">Oxidoreductase</keyword>
<dbReference type="SUPFAM" id="SSF56524">
    <property type="entry name" value="Oxidoreductase molybdopterin-binding domain"/>
    <property type="match status" value="1"/>
</dbReference>
<dbReference type="SUPFAM" id="SSF55856">
    <property type="entry name" value="Cytochrome b5-like heme/steroid binding domain"/>
    <property type="match status" value="1"/>
</dbReference>
<evidence type="ECO:0000256" key="4">
    <source>
        <dbReference type="ARBA" id="ARBA00022505"/>
    </source>
</evidence>
<dbReference type="PANTHER" id="PTHR19372:SF7">
    <property type="entry name" value="SULFITE OXIDASE, MITOCHONDRIAL"/>
    <property type="match status" value="1"/>
</dbReference>
<dbReference type="GO" id="GO:0020037">
    <property type="term" value="F:heme binding"/>
    <property type="evidence" value="ECO:0007669"/>
    <property type="project" value="TreeGrafter"/>
</dbReference>
<dbReference type="Pfam" id="PF03404">
    <property type="entry name" value="Mo-co_dimer"/>
    <property type="match status" value="1"/>
</dbReference>
<dbReference type="GO" id="GO:0006790">
    <property type="term" value="P:sulfur compound metabolic process"/>
    <property type="evidence" value="ECO:0007669"/>
    <property type="project" value="TreeGrafter"/>
</dbReference>
<dbReference type="InterPro" id="IPR036400">
    <property type="entry name" value="Cyt_B5-like_heme/steroid_sf"/>
</dbReference>
<comment type="catalytic activity">
    <reaction evidence="7">
        <text>nitrite + NADP(+) + H2O = nitrate + NADPH + H(+)</text>
        <dbReference type="Rhea" id="RHEA:19061"/>
        <dbReference type="ChEBI" id="CHEBI:15377"/>
        <dbReference type="ChEBI" id="CHEBI:15378"/>
        <dbReference type="ChEBI" id="CHEBI:16301"/>
        <dbReference type="ChEBI" id="CHEBI:17632"/>
        <dbReference type="ChEBI" id="CHEBI:57783"/>
        <dbReference type="ChEBI" id="CHEBI:58349"/>
        <dbReference type="EC" id="1.7.1.3"/>
    </reaction>
</comment>
<gene>
    <name evidence="9" type="ORF">GMORB2_3189</name>
</gene>
<dbReference type="EC" id="1.7.1.3" evidence="2"/>
<comment type="cofactor">
    <cofactor evidence="1">
        <name>Mo-molybdopterin</name>
        <dbReference type="ChEBI" id="CHEBI:71302"/>
    </cofactor>
</comment>
<dbReference type="Gene3D" id="3.10.120.10">
    <property type="entry name" value="Cytochrome b5-like heme/steroid binding domain"/>
    <property type="match status" value="1"/>
</dbReference>
<dbReference type="GO" id="GO:0043546">
    <property type="term" value="F:molybdopterin cofactor binding"/>
    <property type="evidence" value="ECO:0007669"/>
    <property type="project" value="TreeGrafter"/>
</dbReference>